<protein>
    <recommendedName>
        <fullName evidence="8">Propionate 3-nitronate monooxygenase</fullName>
    </recommendedName>
</protein>
<keyword evidence="10" id="KW-0732">Signal</keyword>
<keyword evidence="11" id="KW-0223">Dioxygenase</keyword>
<name>A0A7Z0E9Z4_9MICC</name>
<evidence type="ECO:0000256" key="10">
    <source>
        <dbReference type="SAM" id="SignalP"/>
    </source>
</evidence>
<dbReference type="InterPro" id="IPR004136">
    <property type="entry name" value="NMO"/>
</dbReference>
<sequence length="383" mass="39270">MSTRTAGLLASVGATIPVVAAPMAGGPSRPELVLAAAAAGGVGFLAAGYKSPEDLRVQIQQVQRATPRFGVNLFVPNQVPIEPAELDRHRAAVQRWLSDHARTGGDWAGEVELPEINSLAGVIRATGAPAVDEAPAVTAAPAEVWDDFWEQKLQVLEADPAPLISLTFGLPSARDLARLQATGARVLQTVTCVAEAESAARAGVDGLIVQCSSAGGHSGTWTPRKPPAEVGLLELLHAISSRTELPLWAAGGIADAAGVRAALHAGAQAAVLGTALLRCPESGTHPAHQQALADPPGVPETTLTTAFSGRPARALRNSFTDALTTSAPSGFPALHQLSAGLRRAAGAAADPHGLNLWAGTGFAAARPDPAGEVMRRLAGDHRV</sequence>
<comment type="catalytic activity">
    <reaction evidence="9">
        <text>3 propionate 3-nitronate + 3 O2 + H2O = 3 3-oxopropanoate + 2 nitrate + nitrite + H2O2 + 3 H(+)</text>
        <dbReference type="Rhea" id="RHEA:57332"/>
        <dbReference type="ChEBI" id="CHEBI:15377"/>
        <dbReference type="ChEBI" id="CHEBI:15378"/>
        <dbReference type="ChEBI" id="CHEBI:15379"/>
        <dbReference type="ChEBI" id="CHEBI:16240"/>
        <dbReference type="ChEBI" id="CHEBI:16301"/>
        <dbReference type="ChEBI" id="CHEBI:17632"/>
        <dbReference type="ChEBI" id="CHEBI:33190"/>
        <dbReference type="ChEBI" id="CHEBI:136067"/>
    </reaction>
</comment>
<comment type="caution">
    <text evidence="11">The sequence shown here is derived from an EMBL/GenBank/DDBJ whole genome shotgun (WGS) entry which is preliminary data.</text>
</comment>
<dbReference type="GO" id="GO:0051213">
    <property type="term" value="F:dioxygenase activity"/>
    <property type="evidence" value="ECO:0007669"/>
    <property type="project" value="UniProtKB-KW"/>
</dbReference>
<keyword evidence="3" id="KW-0216">Detoxification</keyword>
<proteinExistence type="inferred from homology"/>
<dbReference type="GO" id="GO:0018580">
    <property type="term" value="F:nitronate monooxygenase activity"/>
    <property type="evidence" value="ECO:0007669"/>
    <property type="project" value="InterPro"/>
</dbReference>
<comment type="cofactor">
    <cofactor evidence="1">
        <name>FMN</name>
        <dbReference type="ChEBI" id="CHEBI:58210"/>
    </cofactor>
</comment>
<evidence type="ECO:0000256" key="5">
    <source>
        <dbReference type="ARBA" id="ARBA00022643"/>
    </source>
</evidence>
<accession>A0A7Z0E9Z4</accession>
<evidence type="ECO:0000313" key="12">
    <source>
        <dbReference type="Proteomes" id="UP000560069"/>
    </source>
</evidence>
<keyword evidence="7" id="KW-0503">Monooxygenase</keyword>
<keyword evidence="6" id="KW-0560">Oxidoreductase</keyword>
<dbReference type="RefSeq" id="WP_179442490.1">
    <property type="nucleotide sequence ID" value="NZ_BAAALK010000002.1"/>
</dbReference>
<comment type="similarity">
    <text evidence="2">Belongs to the nitronate monooxygenase family. NMO class I subfamily.</text>
</comment>
<reference evidence="11 12" key="1">
    <citation type="submission" date="2020-07" db="EMBL/GenBank/DDBJ databases">
        <title>Sequencing the genomes of 1000 actinobacteria strains.</title>
        <authorList>
            <person name="Klenk H.-P."/>
        </authorList>
    </citation>
    <scope>NUCLEOTIDE SEQUENCE [LARGE SCALE GENOMIC DNA]</scope>
    <source>
        <strain evidence="11 12">DSM 15664</strain>
    </source>
</reference>
<dbReference type="CDD" id="cd04730">
    <property type="entry name" value="NPD_like"/>
    <property type="match status" value="1"/>
</dbReference>
<keyword evidence="12" id="KW-1185">Reference proteome</keyword>
<feature type="chain" id="PRO_5030713486" description="Propionate 3-nitronate monooxygenase" evidence="10">
    <location>
        <begin position="21"/>
        <end position="383"/>
    </location>
</feature>
<evidence type="ECO:0000256" key="3">
    <source>
        <dbReference type="ARBA" id="ARBA00022575"/>
    </source>
</evidence>
<keyword evidence="5" id="KW-0288">FMN</keyword>
<dbReference type="AlphaFoldDB" id="A0A7Z0E9Z4"/>
<keyword evidence="4" id="KW-0285">Flavoprotein</keyword>
<evidence type="ECO:0000256" key="6">
    <source>
        <dbReference type="ARBA" id="ARBA00023002"/>
    </source>
</evidence>
<dbReference type="InterPro" id="IPR013785">
    <property type="entry name" value="Aldolase_TIM"/>
</dbReference>
<dbReference type="SUPFAM" id="SSF51412">
    <property type="entry name" value="Inosine monophosphate dehydrogenase (IMPDH)"/>
    <property type="match status" value="1"/>
</dbReference>
<dbReference type="GO" id="GO:0009636">
    <property type="term" value="P:response to toxic substance"/>
    <property type="evidence" value="ECO:0007669"/>
    <property type="project" value="UniProtKB-KW"/>
</dbReference>
<evidence type="ECO:0000256" key="8">
    <source>
        <dbReference type="ARBA" id="ARBA00031155"/>
    </source>
</evidence>
<feature type="signal peptide" evidence="10">
    <location>
        <begin position="1"/>
        <end position="20"/>
    </location>
</feature>
<dbReference type="PANTHER" id="PTHR42747:SF3">
    <property type="entry name" value="NITRONATE MONOOXYGENASE-RELATED"/>
    <property type="match status" value="1"/>
</dbReference>
<evidence type="ECO:0000256" key="9">
    <source>
        <dbReference type="ARBA" id="ARBA00049401"/>
    </source>
</evidence>
<evidence type="ECO:0000256" key="2">
    <source>
        <dbReference type="ARBA" id="ARBA00009881"/>
    </source>
</evidence>
<evidence type="ECO:0000256" key="7">
    <source>
        <dbReference type="ARBA" id="ARBA00023033"/>
    </source>
</evidence>
<evidence type="ECO:0000256" key="4">
    <source>
        <dbReference type="ARBA" id="ARBA00022630"/>
    </source>
</evidence>
<dbReference type="PANTHER" id="PTHR42747">
    <property type="entry name" value="NITRONATE MONOOXYGENASE-RELATED"/>
    <property type="match status" value="1"/>
</dbReference>
<dbReference type="Pfam" id="PF03060">
    <property type="entry name" value="NMO"/>
    <property type="match status" value="1"/>
</dbReference>
<evidence type="ECO:0000313" key="11">
    <source>
        <dbReference type="EMBL" id="NYJ17775.1"/>
    </source>
</evidence>
<evidence type="ECO:0000256" key="1">
    <source>
        <dbReference type="ARBA" id="ARBA00001917"/>
    </source>
</evidence>
<organism evidence="11 12">
    <name type="scientific">Nesterenkonia sandarakina</name>
    <dbReference type="NCBI Taxonomy" id="272918"/>
    <lineage>
        <taxon>Bacteria</taxon>
        <taxon>Bacillati</taxon>
        <taxon>Actinomycetota</taxon>
        <taxon>Actinomycetes</taxon>
        <taxon>Micrococcales</taxon>
        <taxon>Micrococcaceae</taxon>
        <taxon>Nesterenkonia</taxon>
    </lineage>
</organism>
<dbReference type="Proteomes" id="UP000560069">
    <property type="component" value="Unassembled WGS sequence"/>
</dbReference>
<dbReference type="EMBL" id="JACCFQ010000001">
    <property type="protein sequence ID" value="NYJ17775.1"/>
    <property type="molecule type" value="Genomic_DNA"/>
</dbReference>
<gene>
    <name evidence="11" type="ORF">HNR11_002309</name>
</gene>
<dbReference type="Gene3D" id="3.20.20.70">
    <property type="entry name" value="Aldolase class I"/>
    <property type="match status" value="1"/>
</dbReference>